<dbReference type="Proteomes" id="UP000239494">
    <property type="component" value="Unassembled WGS sequence"/>
</dbReference>
<comment type="subcellular location">
    <subcellularLocation>
        <location evidence="1">Cell membrane</location>
        <topology evidence="1">Peripheral membrane protein</topology>
    </subcellularLocation>
</comment>
<organism evidence="7 8">
    <name type="scientific">Umezawaea tangerina</name>
    <dbReference type="NCBI Taxonomy" id="84725"/>
    <lineage>
        <taxon>Bacteria</taxon>
        <taxon>Bacillati</taxon>
        <taxon>Actinomycetota</taxon>
        <taxon>Actinomycetes</taxon>
        <taxon>Pseudonocardiales</taxon>
        <taxon>Pseudonocardiaceae</taxon>
        <taxon>Umezawaea</taxon>
    </lineage>
</organism>
<keyword evidence="8" id="KW-1185">Reference proteome</keyword>
<dbReference type="EMBL" id="PVTF01000011">
    <property type="protein sequence ID" value="PRY36945.1"/>
    <property type="molecule type" value="Genomic_DNA"/>
</dbReference>
<dbReference type="GO" id="GO:0046677">
    <property type="term" value="P:response to antibiotic"/>
    <property type="evidence" value="ECO:0007669"/>
    <property type="project" value="UniProtKB-KW"/>
</dbReference>
<dbReference type="AlphaFoldDB" id="A0A2T0SU56"/>
<reference evidence="7 8" key="1">
    <citation type="submission" date="2018-03" db="EMBL/GenBank/DDBJ databases">
        <title>Genomic Encyclopedia of Archaeal and Bacterial Type Strains, Phase II (KMG-II): from individual species to whole genera.</title>
        <authorList>
            <person name="Goeker M."/>
        </authorList>
    </citation>
    <scope>NUCLEOTIDE SEQUENCE [LARGE SCALE GENOMIC DNA]</scope>
    <source>
        <strain evidence="7 8">DSM 44720</strain>
    </source>
</reference>
<evidence type="ECO:0000256" key="2">
    <source>
        <dbReference type="ARBA" id="ARBA00022448"/>
    </source>
</evidence>
<evidence type="ECO:0000313" key="7">
    <source>
        <dbReference type="EMBL" id="PRY36945.1"/>
    </source>
</evidence>
<comment type="caution">
    <text evidence="7">The sequence shown here is derived from an EMBL/GenBank/DDBJ whole genome shotgun (WGS) entry which is preliminary data.</text>
</comment>
<accession>A0A2T0SU56</accession>
<evidence type="ECO:0000256" key="4">
    <source>
        <dbReference type="ARBA" id="ARBA00022840"/>
    </source>
</evidence>
<feature type="domain" description="ABC transporter" evidence="6">
    <location>
        <begin position="27"/>
        <end position="260"/>
    </location>
</feature>
<evidence type="ECO:0000256" key="1">
    <source>
        <dbReference type="ARBA" id="ARBA00004202"/>
    </source>
</evidence>
<dbReference type="SMART" id="SM00382">
    <property type="entry name" value="AAA"/>
    <property type="match status" value="1"/>
</dbReference>
<sequence>MSTEPAIDVRGLSKSFVVPERESGLRAALGGLVRRRTRTVHAVRDVDLTVARGEVVGFLGANGAGKTTVLKMLSGLLHPTTGDVAVLGHVPARRERAYLRRMTLVMGNRHQLQWDLPASDSYELTRAIYQVPEARFRRTREELVELLEIGELIRKPVRTLSLGERMKAELVGSLLHQPEVLFLDEPTLGLDITMQKRIRSFVAEYNRRHEATVLLTSHYMADIQALCKRVVVIHHGRLLFDGDLSALGEEFAAHKEIEVTLDEADADLSGYGEVRSAEGGRVRLRVPRENAPPTIAKLLSEHNVLDLTVEAPPIEDVIEQVFSSGTSGAAVPR</sequence>
<dbReference type="InterPro" id="IPR017871">
    <property type="entry name" value="ABC_transporter-like_CS"/>
</dbReference>
<evidence type="ECO:0000256" key="3">
    <source>
        <dbReference type="ARBA" id="ARBA00022741"/>
    </source>
</evidence>
<dbReference type="GO" id="GO:0016887">
    <property type="term" value="F:ATP hydrolysis activity"/>
    <property type="evidence" value="ECO:0007669"/>
    <property type="project" value="InterPro"/>
</dbReference>
<keyword evidence="4 7" id="KW-0067">ATP-binding</keyword>
<dbReference type="Gene3D" id="3.40.50.300">
    <property type="entry name" value="P-loop containing nucleotide triphosphate hydrolases"/>
    <property type="match status" value="1"/>
</dbReference>
<protein>
    <submittedName>
        <fullName evidence="7">ABC-2 type transport system ATP-binding protein</fullName>
    </submittedName>
</protein>
<dbReference type="PROSITE" id="PS00211">
    <property type="entry name" value="ABC_TRANSPORTER_1"/>
    <property type="match status" value="1"/>
</dbReference>
<evidence type="ECO:0000256" key="5">
    <source>
        <dbReference type="ARBA" id="ARBA00023251"/>
    </source>
</evidence>
<dbReference type="InterPro" id="IPR003593">
    <property type="entry name" value="AAA+_ATPase"/>
</dbReference>
<gene>
    <name evidence="7" type="ORF">CLV43_111317</name>
</gene>
<dbReference type="GO" id="GO:0005524">
    <property type="term" value="F:ATP binding"/>
    <property type="evidence" value="ECO:0007669"/>
    <property type="project" value="UniProtKB-KW"/>
</dbReference>
<evidence type="ECO:0000259" key="6">
    <source>
        <dbReference type="PROSITE" id="PS50893"/>
    </source>
</evidence>
<keyword evidence="2" id="KW-0813">Transport</keyword>
<dbReference type="InterPro" id="IPR027417">
    <property type="entry name" value="P-loop_NTPase"/>
</dbReference>
<dbReference type="OrthoDB" id="9804819at2"/>
<dbReference type="GO" id="GO:0005886">
    <property type="term" value="C:plasma membrane"/>
    <property type="evidence" value="ECO:0007669"/>
    <property type="project" value="UniProtKB-SubCell"/>
</dbReference>
<evidence type="ECO:0000313" key="8">
    <source>
        <dbReference type="Proteomes" id="UP000239494"/>
    </source>
</evidence>
<keyword evidence="3" id="KW-0547">Nucleotide-binding</keyword>
<dbReference type="PROSITE" id="PS50893">
    <property type="entry name" value="ABC_TRANSPORTER_2"/>
    <property type="match status" value="1"/>
</dbReference>
<proteinExistence type="predicted"/>
<dbReference type="PANTHER" id="PTHR42711">
    <property type="entry name" value="ABC TRANSPORTER ATP-BINDING PROTEIN"/>
    <property type="match status" value="1"/>
</dbReference>
<dbReference type="SUPFAM" id="SSF52540">
    <property type="entry name" value="P-loop containing nucleoside triphosphate hydrolases"/>
    <property type="match status" value="1"/>
</dbReference>
<keyword evidence="5" id="KW-0046">Antibiotic resistance</keyword>
<dbReference type="Pfam" id="PF00005">
    <property type="entry name" value="ABC_tran"/>
    <property type="match status" value="1"/>
</dbReference>
<name>A0A2T0SU56_9PSEU</name>
<dbReference type="PANTHER" id="PTHR42711:SF4">
    <property type="entry name" value="ABC TRANSPORTER RELATED"/>
    <property type="match status" value="1"/>
</dbReference>
<dbReference type="InterPro" id="IPR003439">
    <property type="entry name" value="ABC_transporter-like_ATP-bd"/>
</dbReference>
<dbReference type="RefSeq" id="WP_106192427.1">
    <property type="nucleotide sequence ID" value="NZ_PVTF01000011.1"/>
</dbReference>
<dbReference type="InterPro" id="IPR050763">
    <property type="entry name" value="ABC_transporter_ATP-binding"/>
</dbReference>